<dbReference type="EMBL" id="BK016096">
    <property type="protein sequence ID" value="DAF94738.1"/>
    <property type="molecule type" value="Genomic_DNA"/>
</dbReference>
<sequence length="140" mass="16439">MPAYARWSCPRDTKGNRNMDQEGDKHELPEHYLVMLYLAAYSRDIDRAHDAFMVYKYLAERRRELIPGKEQGVICTWKDVARALKLDTKSAFHAFKTLRDLCWVTKEYVGGNPVYYRVVSPDNILDMALLTFGWDISKWD</sequence>
<proteinExistence type="predicted"/>
<accession>A0A8S5UK12</accession>
<reference evidence="2" key="1">
    <citation type="journal article" date="2021" name="Proc. Natl. Acad. Sci. U.S.A.">
        <title>A Catalog of Tens of Thousands of Viruses from Human Metagenomes Reveals Hidden Associations with Chronic Diseases.</title>
        <authorList>
            <person name="Tisza M.J."/>
            <person name="Buck C.B."/>
        </authorList>
    </citation>
    <scope>NUCLEOTIDE SEQUENCE</scope>
    <source>
        <strain evidence="2">Ct9A73</strain>
    </source>
</reference>
<organism evidence="2">
    <name type="scientific">Podoviridae sp. ct9A73</name>
    <dbReference type="NCBI Taxonomy" id="2825225"/>
    <lineage>
        <taxon>Viruses</taxon>
        <taxon>Duplodnaviria</taxon>
        <taxon>Heunggongvirae</taxon>
        <taxon>Uroviricota</taxon>
        <taxon>Caudoviricetes</taxon>
    </lineage>
</organism>
<evidence type="ECO:0000256" key="1">
    <source>
        <dbReference type="SAM" id="MobiDB-lite"/>
    </source>
</evidence>
<feature type="region of interest" description="Disordered" evidence="1">
    <location>
        <begin position="1"/>
        <end position="23"/>
    </location>
</feature>
<feature type="compositionally biased region" description="Basic and acidic residues" evidence="1">
    <location>
        <begin position="9"/>
        <end position="23"/>
    </location>
</feature>
<name>A0A8S5UK12_9CAUD</name>
<protein>
    <submittedName>
        <fullName evidence="2">Helix-turn-helix domain protein</fullName>
    </submittedName>
</protein>
<evidence type="ECO:0000313" key="2">
    <source>
        <dbReference type="EMBL" id="DAF94738.1"/>
    </source>
</evidence>